<dbReference type="GO" id="GO:0016151">
    <property type="term" value="F:nickel cation binding"/>
    <property type="evidence" value="ECO:0007669"/>
    <property type="project" value="InterPro"/>
</dbReference>
<accession>A0AAE4ZC24</accession>
<evidence type="ECO:0000313" key="4">
    <source>
        <dbReference type="EMBL" id="NIR74755.1"/>
    </source>
</evidence>
<dbReference type="PANTHER" id="PTHR34535:SF3">
    <property type="entry name" value="HYDROGENASE MATURATION FACTOR HYPA"/>
    <property type="match status" value="1"/>
</dbReference>
<keyword evidence="1" id="KW-0533">Nickel</keyword>
<dbReference type="InterPro" id="IPR000688">
    <property type="entry name" value="HypA/HybF"/>
</dbReference>
<proteinExistence type="predicted"/>
<dbReference type="EMBL" id="JAACAK010000047">
    <property type="protein sequence ID" value="NIR74755.1"/>
    <property type="molecule type" value="Genomic_DNA"/>
</dbReference>
<dbReference type="GO" id="GO:0051604">
    <property type="term" value="P:protein maturation"/>
    <property type="evidence" value="ECO:0007669"/>
    <property type="project" value="InterPro"/>
</dbReference>
<dbReference type="AlphaFoldDB" id="A0AAE4ZC24"/>
<evidence type="ECO:0000256" key="3">
    <source>
        <dbReference type="ARBA" id="ARBA00022833"/>
    </source>
</evidence>
<reference evidence="4 5" key="1">
    <citation type="submission" date="2020-01" db="EMBL/GenBank/DDBJ databases">
        <title>Genomes assembled from Gulf of Kutch pelagic sediment metagenomes.</title>
        <authorList>
            <person name="Chandrashekar M."/>
            <person name="Mahajan M.S."/>
            <person name="Dave K.J."/>
            <person name="Vatsa P."/>
            <person name="Nathani N.M."/>
        </authorList>
    </citation>
    <scope>NUCLEOTIDE SEQUENCE [LARGE SCALE GENOMIC DNA]</scope>
    <source>
        <strain evidence="4">KS3-K002</strain>
    </source>
</reference>
<dbReference type="Proteomes" id="UP000702544">
    <property type="component" value="Unassembled WGS sequence"/>
</dbReference>
<sequence length="112" mass="11974">MHEMALALEIGGICERELAHAPESRLTGLGVQVGAFSGVEVDTLRFCLEVVLKERHGDVAIEIEREPGVAACLSCEVQFEVRAAPFECPDCGSVARGVTGGQSLQVSYLEVE</sequence>
<dbReference type="GO" id="GO:0008270">
    <property type="term" value="F:zinc ion binding"/>
    <property type="evidence" value="ECO:0007669"/>
    <property type="project" value="TreeGrafter"/>
</dbReference>
<keyword evidence="2" id="KW-0479">Metal-binding</keyword>
<evidence type="ECO:0000313" key="5">
    <source>
        <dbReference type="Proteomes" id="UP000702544"/>
    </source>
</evidence>
<dbReference type="Gene3D" id="3.30.2320.80">
    <property type="match status" value="1"/>
</dbReference>
<dbReference type="PIRSF" id="PIRSF004761">
    <property type="entry name" value="Hydrgn_mat_HypA"/>
    <property type="match status" value="1"/>
</dbReference>
<gene>
    <name evidence="4" type="ORF">GWO12_06535</name>
</gene>
<evidence type="ECO:0000256" key="2">
    <source>
        <dbReference type="ARBA" id="ARBA00022723"/>
    </source>
</evidence>
<dbReference type="Pfam" id="PF01155">
    <property type="entry name" value="HypA"/>
    <property type="match status" value="1"/>
</dbReference>
<name>A0AAE4ZC24_9BACT</name>
<dbReference type="PANTHER" id="PTHR34535">
    <property type="entry name" value="HYDROGENASE MATURATION FACTOR HYPA"/>
    <property type="match status" value="1"/>
</dbReference>
<evidence type="ECO:0000256" key="1">
    <source>
        <dbReference type="ARBA" id="ARBA00022596"/>
    </source>
</evidence>
<organism evidence="4 5">
    <name type="scientific">Candidatus Kutchimonas denitrificans</name>
    <dbReference type="NCBI Taxonomy" id="3056748"/>
    <lineage>
        <taxon>Bacteria</taxon>
        <taxon>Pseudomonadati</taxon>
        <taxon>Gemmatimonadota</taxon>
        <taxon>Gemmatimonadia</taxon>
        <taxon>Candidatus Palauibacterales</taxon>
        <taxon>Candidatus Palauibacteraceae</taxon>
        <taxon>Candidatus Kutchimonas</taxon>
    </lineage>
</organism>
<comment type="caution">
    <text evidence="4">The sequence shown here is derived from an EMBL/GenBank/DDBJ whole genome shotgun (WGS) entry which is preliminary data.</text>
</comment>
<keyword evidence="3" id="KW-0862">Zinc</keyword>
<protein>
    <submittedName>
        <fullName evidence="4">Hydrogenase maturation nickel metallochaperone HypA</fullName>
    </submittedName>
</protein>